<protein>
    <recommendedName>
        <fullName evidence="1">ABM domain-containing protein</fullName>
    </recommendedName>
</protein>
<dbReference type="Pfam" id="PF03992">
    <property type="entry name" value="ABM"/>
    <property type="match status" value="1"/>
</dbReference>
<keyword evidence="3" id="KW-1185">Reference proteome</keyword>
<accession>R7YSH7</accession>
<dbReference type="AlphaFoldDB" id="R7YSH7"/>
<evidence type="ECO:0000313" key="2">
    <source>
        <dbReference type="EMBL" id="EON64779.1"/>
    </source>
</evidence>
<dbReference type="SUPFAM" id="SSF54909">
    <property type="entry name" value="Dimeric alpha+beta barrel"/>
    <property type="match status" value="1"/>
</dbReference>
<dbReference type="RefSeq" id="XP_007780096.1">
    <property type="nucleotide sequence ID" value="XM_007781906.1"/>
</dbReference>
<dbReference type="Gene3D" id="3.30.70.100">
    <property type="match status" value="1"/>
</dbReference>
<dbReference type="HOGENOM" id="CLU_147503_1_0_1"/>
<feature type="domain" description="ABM" evidence="1">
    <location>
        <begin position="5"/>
        <end position="65"/>
    </location>
</feature>
<organism evidence="2 3">
    <name type="scientific">Coniosporium apollinis (strain CBS 100218)</name>
    <name type="common">Rock-inhabiting black yeast</name>
    <dbReference type="NCBI Taxonomy" id="1168221"/>
    <lineage>
        <taxon>Eukaryota</taxon>
        <taxon>Fungi</taxon>
        <taxon>Dikarya</taxon>
        <taxon>Ascomycota</taxon>
        <taxon>Pezizomycotina</taxon>
        <taxon>Dothideomycetes</taxon>
        <taxon>Dothideomycetes incertae sedis</taxon>
        <taxon>Coniosporium</taxon>
    </lineage>
</organism>
<gene>
    <name evidence="2" type="ORF">W97_04012</name>
</gene>
<dbReference type="EMBL" id="JH767570">
    <property type="protein sequence ID" value="EON64779.1"/>
    <property type="molecule type" value="Genomic_DNA"/>
</dbReference>
<reference evidence="3" key="1">
    <citation type="submission" date="2012-06" db="EMBL/GenBank/DDBJ databases">
        <title>The genome sequence of Coniosporium apollinis CBS 100218.</title>
        <authorList>
            <consortium name="The Broad Institute Genome Sequencing Platform"/>
            <person name="Cuomo C."/>
            <person name="Gorbushina A."/>
            <person name="Noack S."/>
            <person name="Walker B."/>
            <person name="Young S.K."/>
            <person name="Zeng Q."/>
            <person name="Gargeya S."/>
            <person name="Fitzgerald M."/>
            <person name="Haas B."/>
            <person name="Abouelleil A."/>
            <person name="Alvarado L."/>
            <person name="Arachchi H.M."/>
            <person name="Berlin A.M."/>
            <person name="Chapman S.B."/>
            <person name="Goldberg J."/>
            <person name="Griggs A."/>
            <person name="Gujja S."/>
            <person name="Hansen M."/>
            <person name="Howarth C."/>
            <person name="Imamovic A."/>
            <person name="Larimer J."/>
            <person name="McCowan C."/>
            <person name="Montmayeur A."/>
            <person name="Murphy C."/>
            <person name="Neiman D."/>
            <person name="Pearson M."/>
            <person name="Priest M."/>
            <person name="Roberts A."/>
            <person name="Saif S."/>
            <person name="Shea T."/>
            <person name="Sisk P."/>
            <person name="Sykes S."/>
            <person name="Wortman J."/>
            <person name="Nusbaum C."/>
            <person name="Birren B."/>
        </authorList>
    </citation>
    <scope>NUCLEOTIDE SEQUENCE [LARGE SCALE GENOMIC DNA]</scope>
    <source>
        <strain evidence="3">CBS 100218</strain>
    </source>
</reference>
<dbReference type="InterPro" id="IPR011008">
    <property type="entry name" value="Dimeric_a/b-barrel"/>
</dbReference>
<evidence type="ECO:0000259" key="1">
    <source>
        <dbReference type="Pfam" id="PF03992"/>
    </source>
</evidence>
<dbReference type="Proteomes" id="UP000016924">
    <property type="component" value="Unassembled WGS sequence"/>
</dbReference>
<dbReference type="eggNOG" id="ENOG502S55M">
    <property type="taxonomic scope" value="Eukaryota"/>
</dbReference>
<evidence type="ECO:0000313" key="3">
    <source>
        <dbReference type="Proteomes" id="UP000016924"/>
    </source>
</evidence>
<sequence>MGKQFALHVTIQVAPHNADAFLEALRPAWAGCVAEKENLFFDVFQDPETPGRFQFVEVWSKDKDWFFNVQLKKPYYQPYLDITAPMWVAERKVEFMERQPGWSVYSEEYLVEGKKK</sequence>
<dbReference type="OMA" id="ITWVENW"/>
<dbReference type="InterPro" id="IPR007138">
    <property type="entry name" value="ABM_dom"/>
</dbReference>
<dbReference type="GeneID" id="19901323"/>
<dbReference type="OrthoDB" id="4126315at2759"/>
<name>R7YSH7_CONA1</name>
<proteinExistence type="predicted"/>